<proteinExistence type="predicted"/>
<evidence type="ECO:0000313" key="3">
    <source>
        <dbReference type="EMBL" id="AKH48535.1"/>
    </source>
</evidence>
<protein>
    <submittedName>
        <fullName evidence="3">Uncharacterized protein</fullName>
    </submittedName>
</protein>
<accession>A0A0F7L9H3</accession>
<keyword evidence="2" id="KW-0472">Membrane</keyword>
<sequence>MNLVDLLKKNIVMIPVVASVIVGTFTGVRYIVSLTETINKNKTEITVINDTHLHNFKTYIARIQENQNHLLLNIEKNKGNTIVTNDKLKRLEEKIKQLEIDFKNLLIKRSN</sequence>
<reference evidence="3" key="2">
    <citation type="submission" date="2015-03" db="EMBL/GenBank/DDBJ databases">
        <authorList>
            <person name="Chow C.-E.T."/>
            <person name="Winget D.M."/>
            <person name="White R.A.III."/>
            <person name="Hallam S.J."/>
            <person name="Suttle C.A."/>
        </authorList>
    </citation>
    <scope>NUCLEOTIDE SEQUENCE</scope>
    <source>
        <strain evidence="3">Oxic1_9</strain>
    </source>
</reference>
<name>A0A0F7L9H3_9VIRU</name>
<evidence type="ECO:0000256" key="2">
    <source>
        <dbReference type="SAM" id="Phobius"/>
    </source>
</evidence>
<dbReference type="EMBL" id="KR029604">
    <property type="protein sequence ID" value="AKH48535.1"/>
    <property type="molecule type" value="Genomic_DNA"/>
</dbReference>
<feature type="transmembrane region" description="Helical" evidence="2">
    <location>
        <begin position="12"/>
        <end position="32"/>
    </location>
</feature>
<reference evidence="3" key="1">
    <citation type="journal article" date="2015" name="Front. Microbiol.">
        <title>Combining genomic sequencing methods to explore viral diversity and reveal potential virus-host interactions.</title>
        <authorList>
            <person name="Chow C.E."/>
            <person name="Winget D.M."/>
            <person name="White R.A.III."/>
            <person name="Hallam S.J."/>
            <person name="Suttle C.A."/>
        </authorList>
    </citation>
    <scope>NUCLEOTIDE SEQUENCE</scope>
    <source>
        <strain evidence="3">Oxic1_9</strain>
    </source>
</reference>
<feature type="coiled-coil region" evidence="1">
    <location>
        <begin position="81"/>
        <end position="108"/>
    </location>
</feature>
<organism evidence="3">
    <name type="scientific">uncultured marine virus</name>
    <dbReference type="NCBI Taxonomy" id="186617"/>
    <lineage>
        <taxon>Viruses</taxon>
        <taxon>environmental samples</taxon>
    </lineage>
</organism>
<keyword evidence="2" id="KW-1133">Transmembrane helix</keyword>
<keyword evidence="1" id="KW-0175">Coiled coil</keyword>
<evidence type="ECO:0000256" key="1">
    <source>
        <dbReference type="SAM" id="Coils"/>
    </source>
</evidence>
<keyword evidence="2" id="KW-0812">Transmembrane</keyword>